<dbReference type="InterPro" id="IPR006311">
    <property type="entry name" value="TAT_signal"/>
</dbReference>
<sequence length="167" mass="17505">MMSPLSRRSILKALASAGLAGAGLTLPAQAQSFPQGFSSFSVDVSVLKAKGLGPYADFVGEVALDELRRSFADRVDPRGPRLVVRLTSVILSPFPGGGGGSRWRGGDGGGDDTVEGEALAVGGRGEIFAQHPMLAALSARAPSVAPNEQGRTVAVTQHWVRWLRRQI</sequence>
<dbReference type="EMBL" id="JADQDN010000001">
    <property type="protein sequence ID" value="MBF9194472.1"/>
    <property type="molecule type" value="Genomic_DNA"/>
</dbReference>
<dbReference type="Proteomes" id="UP000611708">
    <property type="component" value="Unassembled WGS sequence"/>
</dbReference>
<protein>
    <submittedName>
        <fullName evidence="2">Twin-arginine translocation signal domain-containing protein</fullName>
    </submittedName>
</protein>
<evidence type="ECO:0000256" key="1">
    <source>
        <dbReference type="SAM" id="SignalP"/>
    </source>
</evidence>
<evidence type="ECO:0000313" key="3">
    <source>
        <dbReference type="Proteomes" id="UP000611708"/>
    </source>
</evidence>
<name>A0ABS0HLW6_9HYPH</name>
<keyword evidence="1" id="KW-0732">Signal</keyword>
<gene>
    <name evidence="2" type="ORF">I2H36_00335</name>
</gene>
<organism evidence="2 3">
    <name type="scientific">Microvirga terrestris</name>
    <dbReference type="NCBI Taxonomy" id="2791024"/>
    <lineage>
        <taxon>Bacteria</taxon>
        <taxon>Pseudomonadati</taxon>
        <taxon>Pseudomonadota</taxon>
        <taxon>Alphaproteobacteria</taxon>
        <taxon>Hyphomicrobiales</taxon>
        <taxon>Methylobacteriaceae</taxon>
        <taxon>Microvirga</taxon>
    </lineage>
</organism>
<dbReference type="PROSITE" id="PS51318">
    <property type="entry name" value="TAT"/>
    <property type="match status" value="1"/>
</dbReference>
<evidence type="ECO:0000313" key="2">
    <source>
        <dbReference type="EMBL" id="MBF9194472.1"/>
    </source>
</evidence>
<dbReference type="RefSeq" id="WP_196261909.1">
    <property type="nucleotide sequence ID" value="NZ_JADQDN010000001.1"/>
</dbReference>
<feature type="signal peptide" evidence="1">
    <location>
        <begin position="1"/>
        <end position="30"/>
    </location>
</feature>
<dbReference type="NCBIfam" id="TIGR01409">
    <property type="entry name" value="TAT_signal_seq"/>
    <property type="match status" value="1"/>
</dbReference>
<reference evidence="2 3" key="1">
    <citation type="submission" date="2020-11" db="EMBL/GenBank/DDBJ databases">
        <authorList>
            <person name="Kim M.K."/>
        </authorList>
    </citation>
    <scope>NUCLEOTIDE SEQUENCE [LARGE SCALE GENOMIC DNA]</scope>
    <source>
        <strain evidence="2 3">BT290</strain>
    </source>
</reference>
<dbReference type="InterPro" id="IPR019546">
    <property type="entry name" value="TAT_signal_bac_arc"/>
</dbReference>
<accession>A0ABS0HLW6</accession>
<keyword evidence="3" id="KW-1185">Reference proteome</keyword>
<proteinExistence type="predicted"/>
<comment type="caution">
    <text evidence="2">The sequence shown here is derived from an EMBL/GenBank/DDBJ whole genome shotgun (WGS) entry which is preliminary data.</text>
</comment>
<feature type="chain" id="PRO_5045676340" evidence="1">
    <location>
        <begin position="31"/>
        <end position="167"/>
    </location>
</feature>